<dbReference type="PANTHER" id="PTHR43619">
    <property type="entry name" value="S-ADENOSYL-L-METHIONINE-DEPENDENT METHYLTRANSFERASE YKTD-RELATED"/>
    <property type="match status" value="1"/>
</dbReference>
<gene>
    <name evidence="7" type="ORF">HDA32_005712</name>
</gene>
<reference evidence="7 8" key="1">
    <citation type="submission" date="2020-07" db="EMBL/GenBank/DDBJ databases">
        <title>Sequencing the genomes of 1000 actinobacteria strains.</title>
        <authorList>
            <person name="Klenk H.-P."/>
        </authorList>
    </citation>
    <scope>NUCLEOTIDE SEQUENCE [LARGE SCALE GENOMIC DNA]</scope>
    <source>
        <strain evidence="7 8">CXB654</strain>
    </source>
</reference>
<keyword evidence="8" id="KW-1185">Reference proteome</keyword>
<comment type="caution">
    <text evidence="7">The sequence shown here is derived from an EMBL/GenBank/DDBJ whole genome shotgun (WGS) entry which is preliminary data.</text>
</comment>
<dbReference type="InterPro" id="IPR007213">
    <property type="entry name" value="Ppm1/Ppm2/Tcmp"/>
</dbReference>
<evidence type="ECO:0000313" key="8">
    <source>
        <dbReference type="Proteomes" id="UP000589036"/>
    </source>
</evidence>
<evidence type="ECO:0000256" key="2">
    <source>
        <dbReference type="ARBA" id="ARBA00008138"/>
    </source>
</evidence>
<dbReference type="AlphaFoldDB" id="A0A852U506"/>
<keyword evidence="5 6" id="KW-0949">S-adenosyl-L-methionine</keyword>
<organism evidence="7 8">
    <name type="scientific">Spinactinospora alkalitolerans</name>
    <dbReference type="NCBI Taxonomy" id="687207"/>
    <lineage>
        <taxon>Bacteria</taxon>
        <taxon>Bacillati</taxon>
        <taxon>Actinomycetota</taxon>
        <taxon>Actinomycetes</taxon>
        <taxon>Streptosporangiales</taxon>
        <taxon>Nocardiopsidaceae</taxon>
        <taxon>Spinactinospora</taxon>
    </lineage>
</organism>
<dbReference type="RefSeq" id="WP_179646049.1">
    <property type="nucleotide sequence ID" value="NZ_BAAAYY010000044.1"/>
</dbReference>
<protein>
    <recommendedName>
        <fullName evidence="6">S-adenosyl-L-methionine-dependent methyltransferase</fullName>
        <ecNumber evidence="6">2.1.1.-</ecNumber>
    </recommendedName>
</protein>
<dbReference type="EMBL" id="JACCCC010000001">
    <property type="protein sequence ID" value="NYE50592.1"/>
    <property type="molecule type" value="Genomic_DNA"/>
</dbReference>
<keyword evidence="3 6" id="KW-0489">Methyltransferase</keyword>
<dbReference type="Proteomes" id="UP000589036">
    <property type="component" value="Unassembled WGS sequence"/>
</dbReference>
<evidence type="ECO:0000313" key="7">
    <source>
        <dbReference type="EMBL" id="NYE50592.1"/>
    </source>
</evidence>
<evidence type="ECO:0000256" key="3">
    <source>
        <dbReference type="ARBA" id="ARBA00022603"/>
    </source>
</evidence>
<dbReference type="GO" id="GO:0032259">
    <property type="term" value="P:methylation"/>
    <property type="evidence" value="ECO:0007669"/>
    <property type="project" value="UniProtKB-KW"/>
</dbReference>
<evidence type="ECO:0000256" key="1">
    <source>
        <dbReference type="ARBA" id="ARBA00003907"/>
    </source>
</evidence>
<name>A0A852U506_9ACTN</name>
<keyword evidence="4 7" id="KW-0808">Transferase</keyword>
<accession>A0A852U506</accession>
<dbReference type="InterPro" id="IPR011610">
    <property type="entry name" value="SAM_mthyl_Trfase_ML2640-like"/>
</dbReference>
<dbReference type="Pfam" id="PF04072">
    <property type="entry name" value="LCM"/>
    <property type="match status" value="1"/>
</dbReference>
<evidence type="ECO:0000256" key="6">
    <source>
        <dbReference type="RuleBase" id="RU362030"/>
    </source>
</evidence>
<dbReference type="PANTHER" id="PTHR43619:SF2">
    <property type="entry name" value="S-ADENOSYL-L-METHIONINE-DEPENDENT METHYLTRANSFERASES SUPERFAMILY PROTEIN"/>
    <property type="match status" value="1"/>
</dbReference>
<sequence>MKEISYTAQWTAAARAVESERTGDRLFRDEYARTLAAPRGFELLNKYRGAAVADFIAVRTRYMDDSVGRVMAEGWIDQVVMVASGMDTRPYRLAWPDRTTVYEVDHAALLAEKHDRLSGLSARPRVRTVHVGADLAEEWRPMLADVGFDAARPTLWVAEGLLFFLTEEQAADLLSALAKESAPGSELAVDMTSASLLAHPMTQPFLRALREADTPWLFGTDDPVGFLSGCGWAVHDLKQPGEPGAGEDRWPYPPPPRGIANAPRNWLINAALTEISSPQQEVRP</sequence>
<dbReference type="GO" id="GO:0008168">
    <property type="term" value="F:methyltransferase activity"/>
    <property type="evidence" value="ECO:0007669"/>
    <property type="project" value="UniProtKB-UniRule"/>
</dbReference>
<comment type="function">
    <text evidence="1 6">Exhibits S-adenosyl-L-methionine-dependent methyltransferase activity.</text>
</comment>
<dbReference type="NCBIfam" id="TIGR00027">
    <property type="entry name" value="mthyl_TIGR00027"/>
    <property type="match status" value="1"/>
</dbReference>
<proteinExistence type="inferred from homology"/>
<dbReference type="Gene3D" id="3.40.50.150">
    <property type="entry name" value="Vaccinia Virus protein VP39"/>
    <property type="match status" value="1"/>
</dbReference>
<dbReference type="EC" id="2.1.1.-" evidence="6"/>
<dbReference type="InterPro" id="IPR029063">
    <property type="entry name" value="SAM-dependent_MTases_sf"/>
</dbReference>
<dbReference type="SUPFAM" id="SSF53335">
    <property type="entry name" value="S-adenosyl-L-methionine-dependent methyltransferases"/>
    <property type="match status" value="1"/>
</dbReference>
<evidence type="ECO:0000256" key="5">
    <source>
        <dbReference type="ARBA" id="ARBA00022691"/>
    </source>
</evidence>
<comment type="similarity">
    <text evidence="2 6">Belongs to the UPF0677 family.</text>
</comment>
<evidence type="ECO:0000256" key="4">
    <source>
        <dbReference type="ARBA" id="ARBA00022679"/>
    </source>
</evidence>